<accession>A0A0C9ZEP9</accession>
<dbReference type="EMBL" id="KN833758">
    <property type="protein sequence ID" value="KIK20927.1"/>
    <property type="molecule type" value="Genomic_DNA"/>
</dbReference>
<evidence type="ECO:0000313" key="2">
    <source>
        <dbReference type="Proteomes" id="UP000054018"/>
    </source>
</evidence>
<gene>
    <name evidence="1" type="ORF">PISMIDRAFT_572206</name>
</gene>
<name>A0A0C9ZEP9_9AGAM</name>
<reference evidence="1 2" key="1">
    <citation type="submission" date="2014-04" db="EMBL/GenBank/DDBJ databases">
        <authorList>
            <consortium name="DOE Joint Genome Institute"/>
            <person name="Kuo A."/>
            <person name="Kohler A."/>
            <person name="Costa M.D."/>
            <person name="Nagy L.G."/>
            <person name="Floudas D."/>
            <person name="Copeland A."/>
            <person name="Barry K.W."/>
            <person name="Cichocki N."/>
            <person name="Veneault-Fourrey C."/>
            <person name="LaButti K."/>
            <person name="Lindquist E.A."/>
            <person name="Lipzen A."/>
            <person name="Lundell T."/>
            <person name="Morin E."/>
            <person name="Murat C."/>
            <person name="Sun H."/>
            <person name="Tunlid A."/>
            <person name="Henrissat B."/>
            <person name="Grigoriev I.V."/>
            <person name="Hibbett D.S."/>
            <person name="Martin F."/>
            <person name="Nordberg H.P."/>
            <person name="Cantor M.N."/>
            <person name="Hua S.X."/>
        </authorList>
    </citation>
    <scope>NUCLEOTIDE SEQUENCE [LARGE SCALE GENOMIC DNA]</scope>
    <source>
        <strain evidence="1 2">441</strain>
    </source>
</reference>
<organism evidence="1 2">
    <name type="scientific">Pisolithus microcarpus 441</name>
    <dbReference type="NCBI Taxonomy" id="765257"/>
    <lineage>
        <taxon>Eukaryota</taxon>
        <taxon>Fungi</taxon>
        <taxon>Dikarya</taxon>
        <taxon>Basidiomycota</taxon>
        <taxon>Agaricomycotina</taxon>
        <taxon>Agaricomycetes</taxon>
        <taxon>Agaricomycetidae</taxon>
        <taxon>Boletales</taxon>
        <taxon>Sclerodermatineae</taxon>
        <taxon>Pisolithaceae</taxon>
        <taxon>Pisolithus</taxon>
    </lineage>
</organism>
<reference evidence="2" key="2">
    <citation type="submission" date="2015-01" db="EMBL/GenBank/DDBJ databases">
        <title>Evolutionary Origins and Diversification of the Mycorrhizal Mutualists.</title>
        <authorList>
            <consortium name="DOE Joint Genome Institute"/>
            <consortium name="Mycorrhizal Genomics Consortium"/>
            <person name="Kohler A."/>
            <person name="Kuo A."/>
            <person name="Nagy L.G."/>
            <person name="Floudas D."/>
            <person name="Copeland A."/>
            <person name="Barry K.W."/>
            <person name="Cichocki N."/>
            <person name="Veneault-Fourrey C."/>
            <person name="LaButti K."/>
            <person name="Lindquist E.A."/>
            <person name="Lipzen A."/>
            <person name="Lundell T."/>
            <person name="Morin E."/>
            <person name="Murat C."/>
            <person name="Riley R."/>
            <person name="Ohm R."/>
            <person name="Sun H."/>
            <person name="Tunlid A."/>
            <person name="Henrissat B."/>
            <person name="Grigoriev I.V."/>
            <person name="Hibbett D.S."/>
            <person name="Martin F."/>
        </authorList>
    </citation>
    <scope>NUCLEOTIDE SEQUENCE [LARGE SCALE GENOMIC DNA]</scope>
    <source>
        <strain evidence="2">441</strain>
    </source>
</reference>
<dbReference type="HOGENOM" id="CLU_2688772_0_0_1"/>
<protein>
    <submittedName>
        <fullName evidence="1">Uncharacterized protein</fullName>
    </submittedName>
</protein>
<keyword evidence="2" id="KW-1185">Reference proteome</keyword>
<dbReference type="AlphaFoldDB" id="A0A0C9ZEP9"/>
<proteinExistence type="predicted"/>
<sequence length="74" mass="7956">MTNEATCRLVGEARGSLTVFLEHVARIGDEEKLTGSRTALPEQVPLNPHNSFLIHRFSPDDAACSSGSTLRGCS</sequence>
<evidence type="ECO:0000313" key="1">
    <source>
        <dbReference type="EMBL" id="KIK20927.1"/>
    </source>
</evidence>
<dbReference type="Proteomes" id="UP000054018">
    <property type="component" value="Unassembled WGS sequence"/>
</dbReference>